<dbReference type="CDD" id="cd03024">
    <property type="entry name" value="DsbA_FrnE"/>
    <property type="match status" value="1"/>
</dbReference>
<gene>
    <name evidence="2" type="ORF">RY831_05175</name>
</gene>
<dbReference type="EMBL" id="JAWIIV010000003">
    <property type="protein sequence ID" value="MEC4718528.1"/>
    <property type="molecule type" value="Genomic_DNA"/>
</dbReference>
<dbReference type="Gene3D" id="3.40.30.10">
    <property type="entry name" value="Glutaredoxin"/>
    <property type="match status" value="1"/>
</dbReference>
<organism evidence="2 3">
    <name type="scientific">Noviherbaspirillum album</name>
    <dbReference type="NCBI Taxonomy" id="3080276"/>
    <lineage>
        <taxon>Bacteria</taxon>
        <taxon>Pseudomonadati</taxon>
        <taxon>Pseudomonadota</taxon>
        <taxon>Betaproteobacteria</taxon>
        <taxon>Burkholderiales</taxon>
        <taxon>Oxalobacteraceae</taxon>
        <taxon>Noviherbaspirillum</taxon>
    </lineage>
</organism>
<comment type="caution">
    <text evidence="2">The sequence shown here is derived from an EMBL/GenBank/DDBJ whole genome shotgun (WGS) entry which is preliminary data.</text>
</comment>
<dbReference type="Proteomes" id="UP001352263">
    <property type="component" value="Unassembled WGS sequence"/>
</dbReference>
<dbReference type="PANTHER" id="PTHR13887:SF41">
    <property type="entry name" value="THIOREDOXIN SUPERFAMILY PROTEIN"/>
    <property type="match status" value="1"/>
</dbReference>
<accession>A0ABU6J4R7</accession>
<name>A0ABU6J4R7_9BURK</name>
<sequence>MTTQLKIDFVSDVSCPWCAIGLKSLEQALERLAADSNSGSDGDGEIRAELHFQPFELNPQMAPEGQDIGEHLAEKYGATPEQTERTREAIRARGEAVGFEFRMDKRDRIYNTFDAHRLLHWAELEGPAQQAALKHALFRAYFTDGENPGSHDVLLRAAGEAGLDTARAREILSSDEFAEDTRRRERFYLDQGIHSVPAVIINDRYLVQGGQPAEVFEDALRKVAQASREARAPQA</sequence>
<protein>
    <submittedName>
        <fullName evidence="2">DsbA family oxidoreductase</fullName>
    </submittedName>
</protein>
<keyword evidence="3" id="KW-1185">Reference proteome</keyword>
<proteinExistence type="predicted"/>
<feature type="domain" description="DSBA-like thioredoxin" evidence="1">
    <location>
        <begin position="7"/>
        <end position="220"/>
    </location>
</feature>
<evidence type="ECO:0000313" key="2">
    <source>
        <dbReference type="EMBL" id="MEC4718528.1"/>
    </source>
</evidence>
<dbReference type="InterPro" id="IPR036249">
    <property type="entry name" value="Thioredoxin-like_sf"/>
</dbReference>
<reference evidence="2 3" key="1">
    <citation type="submission" date="2023-10" db="EMBL/GenBank/DDBJ databases">
        <title>Noviherbaspirillum sp. CPCC 100848 genome assembly.</title>
        <authorList>
            <person name="Li X.Y."/>
            <person name="Fang X.M."/>
        </authorList>
    </citation>
    <scope>NUCLEOTIDE SEQUENCE [LARGE SCALE GENOMIC DNA]</scope>
    <source>
        <strain evidence="2 3">CPCC 100848</strain>
    </source>
</reference>
<evidence type="ECO:0000259" key="1">
    <source>
        <dbReference type="Pfam" id="PF01323"/>
    </source>
</evidence>
<dbReference type="SUPFAM" id="SSF52833">
    <property type="entry name" value="Thioredoxin-like"/>
    <property type="match status" value="1"/>
</dbReference>
<dbReference type="Pfam" id="PF01323">
    <property type="entry name" value="DSBA"/>
    <property type="match status" value="1"/>
</dbReference>
<dbReference type="PANTHER" id="PTHR13887">
    <property type="entry name" value="GLUTATHIONE S-TRANSFERASE KAPPA"/>
    <property type="match status" value="1"/>
</dbReference>
<evidence type="ECO:0000313" key="3">
    <source>
        <dbReference type="Proteomes" id="UP001352263"/>
    </source>
</evidence>
<dbReference type="InterPro" id="IPR001853">
    <property type="entry name" value="DSBA-like_thioredoxin_dom"/>
</dbReference>
<dbReference type="RefSeq" id="WP_326505264.1">
    <property type="nucleotide sequence ID" value="NZ_JAWIIV010000003.1"/>
</dbReference>